<dbReference type="Pfam" id="PF08240">
    <property type="entry name" value="ADH_N"/>
    <property type="match status" value="1"/>
</dbReference>
<feature type="domain" description="Enoyl reductase (ER)" evidence="1">
    <location>
        <begin position="9"/>
        <end position="300"/>
    </location>
</feature>
<dbReference type="Gene3D" id="3.40.50.720">
    <property type="entry name" value="NAD(P)-binding Rossmann-like Domain"/>
    <property type="match status" value="1"/>
</dbReference>
<dbReference type="InterPro" id="IPR013154">
    <property type="entry name" value="ADH-like_N"/>
</dbReference>
<dbReference type="PANTHER" id="PTHR43677:SF4">
    <property type="entry name" value="QUINONE OXIDOREDUCTASE-LIKE PROTEIN 2"/>
    <property type="match status" value="1"/>
</dbReference>
<dbReference type="SUPFAM" id="SSF51735">
    <property type="entry name" value="NAD(P)-binding Rossmann-fold domains"/>
    <property type="match status" value="1"/>
</dbReference>
<dbReference type="SMART" id="SM00829">
    <property type="entry name" value="PKS_ER"/>
    <property type="match status" value="1"/>
</dbReference>
<comment type="caution">
    <text evidence="2">The sequence shown here is derived from an EMBL/GenBank/DDBJ whole genome shotgun (WGS) entry which is preliminary data.</text>
</comment>
<dbReference type="EMBL" id="BONG01000001">
    <property type="protein sequence ID" value="GIF86999.1"/>
    <property type="molecule type" value="Genomic_DNA"/>
</dbReference>
<dbReference type="PANTHER" id="PTHR43677">
    <property type="entry name" value="SHORT-CHAIN DEHYDROGENASE/REDUCTASE"/>
    <property type="match status" value="1"/>
</dbReference>
<dbReference type="InterPro" id="IPR020843">
    <property type="entry name" value="ER"/>
</dbReference>
<dbReference type="Proteomes" id="UP000619293">
    <property type="component" value="Unassembled WGS sequence"/>
</dbReference>
<evidence type="ECO:0000259" key="1">
    <source>
        <dbReference type="SMART" id="SM00829"/>
    </source>
</evidence>
<dbReference type="AlphaFoldDB" id="A0A8J3JR42"/>
<dbReference type="RefSeq" id="WP_191842337.1">
    <property type="nucleotide sequence ID" value="NZ_BAAALB010000021.1"/>
</dbReference>
<reference evidence="2 3" key="1">
    <citation type="submission" date="2021-01" db="EMBL/GenBank/DDBJ databases">
        <title>Whole genome shotgun sequence of Catellatospora chokoriensis NBRC 107358.</title>
        <authorList>
            <person name="Komaki H."/>
            <person name="Tamura T."/>
        </authorList>
    </citation>
    <scope>NUCLEOTIDE SEQUENCE [LARGE SCALE GENOMIC DNA]</scope>
    <source>
        <strain evidence="2 3">NBRC 107358</strain>
    </source>
</reference>
<dbReference type="Pfam" id="PF00107">
    <property type="entry name" value="ADH_zinc_N"/>
    <property type="match status" value="1"/>
</dbReference>
<keyword evidence="3" id="KW-1185">Reference proteome</keyword>
<dbReference type="InterPro" id="IPR013149">
    <property type="entry name" value="ADH-like_C"/>
</dbReference>
<dbReference type="Gene3D" id="3.90.180.10">
    <property type="entry name" value="Medium-chain alcohol dehydrogenases, catalytic domain"/>
    <property type="match status" value="1"/>
</dbReference>
<accession>A0A8J3JR42</accession>
<evidence type="ECO:0000313" key="2">
    <source>
        <dbReference type="EMBL" id="GIF86999.1"/>
    </source>
</evidence>
<gene>
    <name evidence="2" type="ORF">Cch02nite_04430</name>
</gene>
<proteinExistence type="predicted"/>
<dbReference type="InterPro" id="IPR011032">
    <property type="entry name" value="GroES-like_sf"/>
</dbReference>
<protein>
    <submittedName>
        <fullName evidence="2">Oxidoreductase</fullName>
    </submittedName>
</protein>
<dbReference type="InterPro" id="IPR051397">
    <property type="entry name" value="Zn-ADH-like_protein"/>
</dbReference>
<name>A0A8J3JR42_9ACTN</name>
<sequence length="303" mass="30491">MRALLADKSAPAGLRIGDAPDPVPAPQEALVEVKAISFNYGDVSHVRDLPDGAVSGWDSAGVVTAAAADGSGPPVGSRVVTFGPGPAWATLRAVPTGELAVLPDSVDFGAAAALPVAGLTALNALRRLGPLLDRRVVITVAAGGVGRFAVQLGALAGAHVIAVAARPERAAGLRELGAAEIVGSLAEIGEPVHGALDNVGGPDLAALWELLATDGAVISIGAASGEPTVFPAYSTVGRRRRLESFVGSATGGNGPDLAYLVDLVAAGRLDPQIGWRGDWNRAAEAAEALLTRRVNGKAVLDVT</sequence>
<organism evidence="2 3">
    <name type="scientific">Catellatospora chokoriensis</name>
    <dbReference type="NCBI Taxonomy" id="310353"/>
    <lineage>
        <taxon>Bacteria</taxon>
        <taxon>Bacillati</taxon>
        <taxon>Actinomycetota</taxon>
        <taxon>Actinomycetes</taxon>
        <taxon>Micromonosporales</taxon>
        <taxon>Micromonosporaceae</taxon>
        <taxon>Catellatospora</taxon>
    </lineage>
</organism>
<dbReference type="CDD" id="cd08270">
    <property type="entry name" value="MDR4"/>
    <property type="match status" value="1"/>
</dbReference>
<dbReference type="GO" id="GO:0016491">
    <property type="term" value="F:oxidoreductase activity"/>
    <property type="evidence" value="ECO:0007669"/>
    <property type="project" value="InterPro"/>
</dbReference>
<dbReference type="SUPFAM" id="SSF50129">
    <property type="entry name" value="GroES-like"/>
    <property type="match status" value="1"/>
</dbReference>
<evidence type="ECO:0000313" key="3">
    <source>
        <dbReference type="Proteomes" id="UP000619293"/>
    </source>
</evidence>
<dbReference type="InterPro" id="IPR036291">
    <property type="entry name" value="NAD(P)-bd_dom_sf"/>
</dbReference>